<dbReference type="Pfam" id="PF26028">
    <property type="entry name" value="DUF8006"/>
    <property type="match status" value="1"/>
</dbReference>
<dbReference type="InterPro" id="IPR058319">
    <property type="entry name" value="DUF8006"/>
</dbReference>
<feature type="transmembrane region" description="Helical" evidence="1">
    <location>
        <begin position="66"/>
        <end position="84"/>
    </location>
</feature>
<keyword evidence="1" id="KW-1133">Transmembrane helix</keyword>
<dbReference type="RefSeq" id="WP_092688845.1">
    <property type="nucleotide sequence ID" value="NZ_FNBK01000003.1"/>
</dbReference>
<dbReference type="STRING" id="660518.SAMN05216218_103164"/>
<evidence type="ECO:0000256" key="1">
    <source>
        <dbReference type="SAM" id="Phobius"/>
    </source>
</evidence>
<gene>
    <name evidence="3" type="ORF">SAMN05216218_103164</name>
</gene>
<dbReference type="Proteomes" id="UP000199076">
    <property type="component" value="Unassembled WGS sequence"/>
</dbReference>
<evidence type="ECO:0000259" key="2">
    <source>
        <dbReference type="Pfam" id="PF26028"/>
    </source>
</evidence>
<accession>A0A1G7HV34</accession>
<reference evidence="4" key="1">
    <citation type="submission" date="2016-10" db="EMBL/GenBank/DDBJ databases">
        <authorList>
            <person name="Varghese N."/>
            <person name="Submissions S."/>
        </authorList>
    </citation>
    <scope>NUCLEOTIDE SEQUENCE [LARGE SCALE GENOMIC DNA]</scope>
    <source>
        <strain evidence="4">IBRC-M 10760</strain>
    </source>
</reference>
<feature type="domain" description="DUF8006" evidence="2">
    <location>
        <begin position="4"/>
        <end position="86"/>
    </location>
</feature>
<evidence type="ECO:0000313" key="4">
    <source>
        <dbReference type="Proteomes" id="UP000199076"/>
    </source>
</evidence>
<dbReference type="AlphaFoldDB" id="A0A1G7HV34"/>
<protein>
    <recommendedName>
        <fullName evidence="2">DUF8006 domain-containing protein</fullName>
    </recommendedName>
</protein>
<proteinExistence type="predicted"/>
<evidence type="ECO:0000313" key="3">
    <source>
        <dbReference type="EMBL" id="SDF04064.1"/>
    </source>
</evidence>
<feature type="transmembrane region" description="Helical" evidence="1">
    <location>
        <begin position="12"/>
        <end position="34"/>
    </location>
</feature>
<feature type="transmembrane region" description="Helical" evidence="1">
    <location>
        <begin position="41"/>
        <end position="60"/>
    </location>
</feature>
<keyword evidence="1" id="KW-0472">Membrane</keyword>
<keyword evidence="4" id="KW-1185">Reference proteome</keyword>
<dbReference type="OrthoDB" id="213516at2157"/>
<organism evidence="3 4">
    <name type="scientific">Halorientalis regularis</name>
    <dbReference type="NCBI Taxonomy" id="660518"/>
    <lineage>
        <taxon>Archaea</taxon>
        <taxon>Methanobacteriati</taxon>
        <taxon>Methanobacteriota</taxon>
        <taxon>Stenosarchaea group</taxon>
        <taxon>Halobacteria</taxon>
        <taxon>Halobacteriales</taxon>
        <taxon>Haloarculaceae</taxon>
        <taxon>Halorientalis</taxon>
    </lineage>
</organism>
<dbReference type="EMBL" id="FNBK01000003">
    <property type="protein sequence ID" value="SDF04064.1"/>
    <property type="molecule type" value="Genomic_DNA"/>
</dbReference>
<keyword evidence="1" id="KW-0812">Transmembrane</keyword>
<name>A0A1G7HV34_9EURY</name>
<sequence length="86" mass="9573">MLALPLQVIDNFLLQYNVGQALLAIFILSALAALPLKSQRVYAMQFLGFGLLFLLTPQSMLAKPHWKFLGIALLVLAPMVYITAKR</sequence>